<feature type="non-terminal residue" evidence="2">
    <location>
        <position position="57"/>
    </location>
</feature>
<sequence>MTIIVTGAAGFIGGNFVHHWFERSEEPVVVLDKLTYAGNPATIQAHLDAGRCTLVQG</sequence>
<dbReference type="GO" id="GO:0008460">
    <property type="term" value="F:dTDP-glucose 4,6-dehydratase activity"/>
    <property type="evidence" value="ECO:0007669"/>
    <property type="project" value="UniProtKB-EC"/>
</dbReference>
<accession>A0ABX2G7M3</accession>
<dbReference type="InterPro" id="IPR036291">
    <property type="entry name" value="NAD(P)-bd_dom_sf"/>
</dbReference>
<keyword evidence="3" id="KW-1185">Reference proteome</keyword>
<dbReference type="Pfam" id="PF01370">
    <property type="entry name" value="Epimerase"/>
    <property type="match status" value="1"/>
</dbReference>
<gene>
    <name evidence="2" type="ORF">HNQ01_004046</name>
</gene>
<dbReference type="SUPFAM" id="SSF51735">
    <property type="entry name" value="NAD(P)-binding Rossmann-fold domains"/>
    <property type="match status" value="1"/>
</dbReference>
<proteinExistence type="predicted"/>
<reference evidence="2 3" key="1">
    <citation type="submission" date="2020-05" db="EMBL/GenBank/DDBJ databases">
        <title>Genomic Encyclopedia of Type Strains, Phase IV (KMG-V): Genome sequencing to study the core and pangenomes of soil and plant-associated prokaryotes.</title>
        <authorList>
            <person name="Whitman W."/>
        </authorList>
    </citation>
    <scope>NUCLEOTIDE SEQUENCE [LARGE SCALE GENOMIC DNA]</scope>
    <source>
        <strain evidence="2 3">C29</strain>
    </source>
</reference>
<feature type="domain" description="NAD-dependent epimerase/dehydratase" evidence="1">
    <location>
        <begin position="3"/>
        <end position="45"/>
    </location>
</feature>
<evidence type="ECO:0000313" key="2">
    <source>
        <dbReference type="EMBL" id="NRT58279.1"/>
    </source>
</evidence>
<dbReference type="EC" id="4.2.1.46" evidence="2"/>
<dbReference type="InterPro" id="IPR001509">
    <property type="entry name" value="Epimerase_deHydtase"/>
</dbReference>
<protein>
    <submittedName>
        <fullName evidence="2">dTDP-glucose 4,6-dehydratase</fullName>
        <ecNumber evidence="2">4.2.1.46</ecNumber>
    </submittedName>
</protein>
<comment type="caution">
    <text evidence="2">The sequence shown here is derived from an EMBL/GenBank/DDBJ whole genome shotgun (WGS) entry which is preliminary data.</text>
</comment>
<organism evidence="2 3">
    <name type="scientific">Sphaerotilus uruguayifluvii</name>
    <dbReference type="NCBI Taxonomy" id="2735897"/>
    <lineage>
        <taxon>Bacteria</taxon>
        <taxon>Pseudomonadati</taxon>
        <taxon>Pseudomonadota</taxon>
        <taxon>Betaproteobacteria</taxon>
        <taxon>Burkholderiales</taxon>
        <taxon>Sphaerotilaceae</taxon>
        <taxon>Sphaerotilus</taxon>
    </lineage>
</organism>
<keyword evidence="2" id="KW-0456">Lyase</keyword>
<evidence type="ECO:0000259" key="1">
    <source>
        <dbReference type="Pfam" id="PF01370"/>
    </source>
</evidence>
<evidence type="ECO:0000313" key="3">
    <source>
        <dbReference type="Proteomes" id="UP001516061"/>
    </source>
</evidence>
<dbReference type="Gene3D" id="3.40.50.720">
    <property type="entry name" value="NAD(P)-binding Rossmann-like Domain"/>
    <property type="match status" value="1"/>
</dbReference>
<dbReference type="EMBL" id="JABSNM010000025">
    <property type="protein sequence ID" value="NRT58279.1"/>
    <property type="molecule type" value="Genomic_DNA"/>
</dbReference>
<dbReference type="RefSeq" id="WP_173807301.1">
    <property type="nucleotide sequence ID" value="NZ_JABSNM010000025.1"/>
</dbReference>
<name>A0ABX2G7M3_9BURK</name>
<dbReference type="Proteomes" id="UP001516061">
    <property type="component" value="Unassembled WGS sequence"/>
</dbReference>